<accession>A0A7W8HB10</accession>
<gene>
    <name evidence="1" type="ORF">HNP82_001836</name>
</gene>
<protein>
    <submittedName>
        <fullName evidence="1">Tetratricopeptide (TPR) repeat protein</fullName>
    </submittedName>
</protein>
<dbReference type="PANTHER" id="PTHR37841">
    <property type="entry name" value="GLR2918 PROTEIN"/>
    <property type="match status" value="1"/>
</dbReference>
<dbReference type="AlphaFoldDB" id="A0A7W8HB10"/>
<organism evidence="1 2">
    <name type="scientific">Catenibacillus scindens</name>
    <dbReference type="NCBI Taxonomy" id="673271"/>
    <lineage>
        <taxon>Bacteria</taxon>
        <taxon>Bacillati</taxon>
        <taxon>Bacillota</taxon>
        <taxon>Clostridia</taxon>
        <taxon>Lachnospirales</taxon>
        <taxon>Lachnospiraceae</taxon>
        <taxon>Catenibacillus</taxon>
    </lineage>
</organism>
<dbReference type="Pfam" id="PF14903">
    <property type="entry name" value="WG_beta_rep"/>
    <property type="match status" value="4"/>
</dbReference>
<proteinExistence type="predicted"/>
<dbReference type="InterPro" id="IPR032774">
    <property type="entry name" value="WG_beta_rep"/>
</dbReference>
<keyword evidence="2" id="KW-1185">Reference proteome</keyword>
<dbReference type="InterPro" id="IPR011990">
    <property type="entry name" value="TPR-like_helical_dom_sf"/>
</dbReference>
<sequence>MKKYVILLFVVLLGLSWYTAVSSALNDPLELEAHLTRAGELESKGIYVDAVAEYEAALEYEQRPDIYMKLANAYLQSGDNQSFVSVCQQQAEADQKDSQALDTLMEYYVENSNETDALQYLDGFLEQYPDNEAAQGWFIELEGSYEELYCRYETLSNIVNGSMVVSSEGLYGIVDASGDEIIPCEYKAAFPFSADGFALVCREDDSWIYIDEDGQTRKVPDSGYESLGMFESDRTIACQSGKYGYLDENMEPAADFSWDQLSGFKENVGAGQQNGQWFLVDEDGEPKSEQFYEDVIMDEQGFCSSQNRIFVKENGSYHMINRNGDSVCDLTFDDAKAFPEEGYAAVCKDGKWGFVNPDGELVIDYMFDDARNMTNRFAAVCQDGLWGYIDSSGNMVIDPVFTEATDISDQGTAAVKQESSGEQVWKLIQLNVFL</sequence>
<evidence type="ECO:0000313" key="1">
    <source>
        <dbReference type="EMBL" id="MBB5264708.1"/>
    </source>
</evidence>
<evidence type="ECO:0000313" key="2">
    <source>
        <dbReference type="Proteomes" id="UP000543642"/>
    </source>
</evidence>
<reference evidence="1 2" key="1">
    <citation type="submission" date="2020-08" db="EMBL/GenBank/DDBJ databases">
        <title>Genomic Encyclopedia of Type Strains, Phase IV (KMG-IV): sequencing the most valuable type-strain genomes for metagenomic binning, comparative biology and taxonomic classification.</title>
        <authorList>
            <person name="Goeker M."/>
        </authorList>
    </citation>
    <scope>NUCLEOTIDE SEQUENCE [LARGE SCALE GENOMIC DNA]</scope>
    <source>
        <strain evidence="1 2">DSM 106146</strain>
    </source>
</reference>
<dbReference type="Proteomes" id="UP000543642">
    <property type="component" value="Unassembled WGS sequence"/>
</dbReference>
<dbReference type="SUPFAM" id="SSF69360">
    <property type="entry name" value="Cell wall binding repeat"/>
    <property type="match status" value="1"/>
</dbReference>
<dbReference type="RefSeq" id="WP_183773559.1">
    <property type="nucleotide sequence ID" value="NZ_JACHFW010000006.1"/>
</dbReference>
<dbReference type="Gene3D" id="1.25.40.10">
    <property type="entry name" value="Tetratricopeptide repeat domain"/>
    <property type="match status" value="1"/>
</dbReference>
<dbReference type="PANTHER" id="PTHR37841:SF1">
    <property type="entry name" value="DUF3298 DOMAIN-CONTAINING PROTEIN"/>
    <property type="match status" value="1"/>
</dbReference>
<name>A0A7W8HB10_9FIRM</name>
<comment type="caution">
    <text evidence="1">The sequence shown here is derived from an EMBL/GenBank/DDBJ whole genome shotgun (WGS) entry which is preliminary data.</text>
</comment>
<dbReference type="SUPFAM" id="SSF48452">
    <property type="entry name" value="TPR-like"/>
    <property type="match status" value="1"/>
</dbReference>
<dbReference type="EMBL" id="JACHFW010000006">
    <property type="protein sequence ID" value="MBB5264708.1"/>
    <property type="molecule type" value="Genomic_DNA"/>
</dbReference>